<evidence type="ECO:0000256" key="2">
    <source>
        <dbReference type="ARBA" id="ARBA00022741"/>
    </source>
</evidence>
<name>A0A9P0IA00_SPOLI</name>
<dbReference type="GO" id="GO:0005634">
    <property type="term" value="C:nucleus"/>
    <property type="evidence" value="ECO:0007669"/>
    <property type="project" value="UniProtKB-SubCell"/>
</dbReference>
<evidence type="ECO:0000313" key="6">
    <source>
        <dbReference type="EMBL" id="CAH1642433.1"/>
    </source>
</evidence>
<dbReference type="Proteomes" id="UP001153321">
    <property type="component" value="Chromosome 27"/>
</dbReference>
<dbReference type="SUPFAM" id="SSF81631">
    <property type="entry name" value="PAP/OAS1 substrate-binding domain"/>
    <property type="match status" value="1"/>
</dbReference>
<dbReference type="GO" id="GO:1990817">
    <property type="term" value="F:poly(A) RNA polymerase activity"/>
    <property type="evidence" value="ECO:0007669"/>
    <property type="project" value="UniProtKB-EC"/>
</dbReference>
<keyword evidence="2" id="KW-0547">Nucleotide-binding</keyword>
<protein>
    <recommendedName>
        <fullName evidence="5">Poly(A) polymerase RNA-binding domain-containing protein</fullName>
    </recommendedName>
</protein>
<dbReference type="AlphaFoldDB" id="A0A9P0IA00"/>
<dbReference type="InterPro" id="IPR011068">
    <property type="entry name" value="NuclTrfase_I-like_C"/>
</dbReference>
<feature type="domain" description="Poly(A) polymerase RNA-binding" evidence="5">
    <location>
        <begin position="105"/>
        <end position="171"/>
    </location>
</feature>
<dbReference type="GO" id="GO:0003723">
    <property type="term" value="F:RNA binding"/>
    <property type="evidence" value="ECO:0007669"/>
    <property type="project" value="InterPro"/>
</dbReference>
<dbReference type="SUPFAM" id="SSF55003">
    <property type="entry name" value="PAP/Archaeal CCA-adding enzyme, C-terminal domain"/>
    <property type="match status" value="1"/>
</dbReference>
<evidence type="ECO:0000259" key="5">
    <source>
        <dbReference type="Pfam" id="PF04926"/>
    </source>
</evidence>
<dbReference type="PANTHER" id="PTHR10682">
    <property type="entry name" value="POLY A POLYMERASE"/>
    <property type="match status" value="1"/>
</dbReference>
<feature type="region of interest" description="Disordered" evidence="4">
    <location>
        <begin position="196"/>
        <end position="228"/>
    </location>
</feature>
<gene>
    <name evidence="6" type="ORF">SPLIT_LOCUS7789</name>
</gene>
<dbReference type="Pfam" id="PF04926">
    <property type="entry name" value="PAP_RNA-bind"/>
    <property type="match status" value="2"/>
</dbReference>
<evidence type="ECO:0000256" key="4">
    <source>
        <dbReference type="SAM" id="MobiDB-lite"/>
    </source>
</evidence>
<sequence>MCLCICNLFQVNEADRDHVMPIITPAYPQQNSTFNVSSSTRSVMVEELKIVLASSASEDDQLKWCGLVESRIRHLVESLQKDEPVALARVHPKCYDCAPVSATTGQAPANCCSMWFIGLEFEKTSVYLDMTCHIQTFTENVNNVGRKTNMLQDGMAIQVRYVRREELNLYLPDSLLCRELTSPDAKLHQSFAPQVAPAPLPAPPASPAPPSAPLNATKRPAEGGDHTDVPLWSSPEFIRYVATMYTL</sequence>
<dbReference type="InterPro" id="IPR007010">
    <property type="entry name" value="PolA_pol_RNA-bd_dom"/>
</dbReference>
<evidence type="ECO:0000256" key="1">
    <source>
        <dbReference type="ARBA" id="ARBA00022679"/>
    </source>
</evidence>
<dbReference type="GO" id="GO:0031123">
    <property type="term" value="P:RNA 3'-end processing"/>
    <property type="evidence" value="ECO:0007669"/>
    <property type="project" value="InterPro"/>
</dbReference>
<feature type="compositionally biased region" description="Basic and acidic residues" evidence="4">
    <location>
        <begin position="219"/>
        <end position="228"/>
    </location>
</feature>
<reference evidence="6" key="1">
    <citation type="submission" date="2022-02" db="EMBL/GenBank/DDBJ databases">
        <authorList>
            <person name="King R."/>
        </authorList>
    </citation>
    <scope>NUCLEOTIDE SEQUENCE</scope>
</reference>
<evidence type="ECO:0000313" key="7">
    <source>
        <dbReference type="Proteomes" id="UP001153321"/>
    </source>
</evidence>
<evidence type="ECO:0000256" key="3">
    <source>
        <dbReference type="ARBA" id="ARBA00022840"/>
    </source>
</evidence>
<accession>A0A9P0IA00</accession>
<dbReference type="GO" id="GO:0005524">
    <property type="term" value="F:ATP binding"/>
    <property type="evidence" value="ECO:0007669"/>
    <property type="project" value="UniProtKB-KW"/>
</dbReference>
<keyword evidence="3" id="KW-0067">ATP-binding</keyword>
<keyword evidence="7" id="KW-1185">Reference proteome</keyword>
<dbReference type="PANTHER" id="PTHR10682:SF10">
    <property type="entry name" value="POLYNUCLEOTIDE ADENYLYLTRANSFERASE"/>
    <property type="match status" value="1"/>
</dbReference>
<organism evidence="6 7">
    <name type="scientific">Spodoptera littoralis</name>
    <name type="common">Egyptian cotton leafworm</name>
    <dbReference type="NCBI Taxonomy" id="7109"/>
    <lineage>
        <taxon>Eukaryota</taxon>
        <taxon>Metazoa</taxon>
        <taxon>Ecdysozoa</taxon>
        <taxon>Arthropoda</taxon>
        <taxon>Hexapoda</taxon>
        <taxon>Insecta</taxon>
        <taxon>Pterygota</taxon>
        <taxon>Neoptera</taxon>
        <taxon>Endopterygota</taxon>
        <taxon>Lepidoptera</taxon>
        <taxon>Glossata</taxon>
        <taxon>Ditrysia</taxon>
        <taxon>Noctuoidea</taxon>
        <taxon>Noctuidae</taxon>
        <taxon>Amphipyrinae</taxon>
        <taxon>Spodoptera</taxon>
    </lineage>
</organism>
<feature type="compositionally biased region" description="Pro residues" evidence="4">
    <location>
        <begin position="196"/>
        <end position="212"/>
    </location>
</feature>
<dbReference type="EMBL" id="LR824558">
    <property type="protein sequence ID" value="CAH1642433.1"/>
    <property type="molecule type" value="Genomic_DNA"/>
</dbReference>
<dbReference type="Gene3D" id="3.30.70.590">
    <property type="entry name" value="Poly(A) polymerase predicted RNA binding domain"/>
    <property type="match status" value="1"/>
</dbReference>
<keyword evidence="1" id="KW-0808">Transferase</keyword>
<feature type="domain" description="Poly(A) polymerase RNA-binding" evidence="5">
    <location>
        <begin position="51"/>
        <end position="104"/>
    </location>
</feature>
<proteinExistence type="predicted"/>
<dbReference type="GO" id="GO:0006397">
    <property type="term" value="P:mRNA processing"/>
    <property type="evidence" value="ECO:0007669"/>
    <property type="project" value="UniProtKB-KW"/>
</dbReference>